<comment type="similarity">
    <text evidence="1">Belongs to the Gfa family.</text>
</comment>
<accession>A0ABQ5V4X1</accession>
<evidence type="ECO:0000313" key="7">
    <source>
        <dbReference type="Proteomes" id="UP001161391"/>
    </source>
</evidence>
<evidence type="ECO:0000256" key="1">
    <source>
        <dbReference type="ARBA" id="ARBA00005495"/>
    </source>
</evidence>
<dbReference type="PANTHER" id="PTHR33337:SF40">
    <property type="entry name" value="CENP-V_GFA DOMAIN-CONTAINING PROTEIN-RELATED"/>
    <property type="match status" value="1"/>
</dbReference>
<evidence type="ECO:0000256" key="4">
    <source>
        <dbReference type="ARBA" id="ARBA00023239"/>
    </source>
</evidence>
<dbReference type="InterPro" id="IPR011057">
    <property type="entry name" value="Mss4-like_sf"/>
</dbReference>
<dbReference type="RefSeq" id="WP_284387072.1">
    <property type="nucleotide sequence ID" value="NZ_BSNK01000001.1"/>
</dbReference>
<dbReference type="PANTHER" id="PTHR33337">
    <property type="entry name" value="GFA DOMAIN-CONTAINING PROTEIN"/>
    <property type="match status" value="1"/>
</dbReference>
<comment type="caution">
    <text evidence="6">The sequence shown here is derived from an EMBL/GenBank/DDBJ whole genome shotgun (WGS) entry which is preliminary data.</text>
</comment>
<gene>
    <name evidence="6" type="ORF">GCM10007853_04650</name>
</gene>
<keyword evidence="2" id="KW-0479">Metal-binding</keyword>
<protein>
    <submittedName>
        <fullName evidence="6">Aldehyde-activating protein</fullName>
    </submittedName>
</protein>
<dbReference type="Pfam" id="PF04828">
    <property type="entry name" value="GFA"/>
    <property type="match status" value="1"/>
</dbReference>
<evidence type="ECO:0000313" key="6">
    <source>
        <dbReference type="EMBL" id="GLQ22591.1"/>
    </source>
</evidence>
<evidence type="ECO:0000256" key="3">
    <source>
        <dbReference type="ARBA" id="ARBA00022833"/>
    </source>
</evidence>
<evidence type="ECO:0000256" key="2">
    <source>
        <dbReference type="ARBA" id="ARBA00022723"/>
    </source>
</evidence>
<keyword evidence="4" id="KW-0456">Lyase</keyword>
<keyword evidence="7" id="KW-1185">Reference proteome</keyword>
<dbReference type="InterPro" id="IPR006913">
    <property type="entry name" value="CENP-V/GFA"/>
</dbReference>
<evidence type="ECO:0000259" key="5">
    <source>
        <dbReference type="PROSITE" id="PS51891"/>
    </source>
</evidence>
<reference evidence="6" key="1">
    <citation type="journal article" date="2014" name="Int. J. Syst. Evol. Microbiol.">
        <title>Complete genome of a new Firmicutes species belonging to the dominant human colonic microbiota ('Ruminococcus bicirculans') reveals two chromosomes and a selective capacity to utilize plant glucans.</title>
        <authorList>
            <consortium name="NISC Comparative Sequencing Program"/>
            <person name="Wegmann U."/>
            <person name="Louis P."/>
            <person name="Goesmann A."/>
            <person name="Henrissat B."/>
            <person name="Duncan S.H."/>
            <person name="Flint H.J."/>
        </authorList>
    </citation>
    <scope>NUCLEOTIDE SEQUENCE</scope>
    <source>
        <strain evidence="6">NBRC 108219</strain>
    </source>
</reference>
<dbReference type="PROSITE" id="PS51891">
    <property type="entry name" value="CENP_V_GFA"/>
    <property type="match status" value="1"/>
</dbReference>
<organism evidence="6 7">
    <name type="scientific">Algimonas ampicilliniresistens</name>
    <dbReference type="NCBI Taxonomy" id="1298735"/>
    <lineage>
        <taxon>Bacteria</taxon>
        <taxon>Pseudomonadati</taxon>
        <taxon>Pseudomonadota</taxon>
        <taxon>Alphaproteobacteria</taxon>
        <taxon>Maricaulales</taxon>
        <taxon>Robiginitomaculaceae</taxon>
        <taxon>Algimonas</taxon>
    </lineage>
</organism>
<reference evidence="6" key="2">
    <citation type="submission" date="2023-01" db="EMBL/GenBank/DDBJ databases">
        <title>Draft genome sequence of Algimonas ampicilliniresistens strain NBRC 108219.</title>
        <authorList>
            <person name="Sun Q."/>
            <person name="Mori K."/>
        </authorList>
    </citation>
    <scope>NUCLEOTIDE SEQUENCE</scope>
    <source>
        <strain evidence="6">NBRC 108219</strain>
    </source>
</reference>
<keyword evidence="3" id="KW-0862">Zinc</keyword>
<dbReference type="SUPFAM" id="SSF51316">
    <property type="entry name" value="Mss4-like"/>
    <property type="match status" value="1"/>
</dbReference>
<dbReference type="Gene3D" id="3.90.1590.10">
    <property type="entry name" value="glutathione-dependent formaldehyde- activating enzyme (gfa)"/>
    <property type="match status" value="1"/>
</dbReference>
<dbReference type="EMBL" id="BSNK01000001">
    <property type="protein sequence ID" value="GLQ22591.1"/>
    <property type="molecule type" value="Genomic_DNA"/>
</dbReference>
<name>A0ABQ5V4X1_9PROT</name>
<feature type="domain" description="CENP-V/GFA" evidence="5">
    <location>
        <begin position="9"/>
        <end position="109"/>
    </location>
</feature>
<dbReference type="Proteomes" id="UP001161391">
    <property type="component" value="Unassembled WGS sequence"/>
</dbReference>
<proteinExistence type="inferred from homology"/>
<sequence length="144" mass="16293">MTENETPKVHGHCLCKGIRFTMDAPAYLNACHCDDCRRFGGGPFIGPDFADLSFDADPTLQWYRSSDWAERGFCSRCGSSMFYRIIKNPSKIGVTIGALQDLPNGLSIKTEFFIDRKPDCYVFEGERERLTAEQVFALYPEDEA</sequence>